<feature type="transmembrane region" description="Helical" evidence="1">
    <location>
        <begin position="67"/>
        <end position="88"/>
    </location>
</feature>
<proteinExistence type="predicted"/>
<dbReference type="Pfam" id="PF04397">
    <property type="entry name" value="LytTR"/>
    <property type="match status" value="1"/>
</dbReference>
<dbReference type="InterPro" id="IPR007492">
    <property type="entry name" value="LytTR_DNA-bd_dom"/>
</dbReference>
<feature type="transmembrane region" description="Helical" evidence="1">
    <location>
        <begin position="130"/>
        <end position="151"/>
    </location>
</feature>
<dbReference type="GO" id="GO:0003677">
    <property type="term" value="F:DNA binding"/>
    <property type="evidence" value="ECO:0007669"/>
    <property type="project" value="InterPro"/>
</dbReference>
<dbReference type="Proteomes" id="UP000005713">
    <property type="component" value="Unassembled WGS sequence"/>
</dbReference>
<organism evidence="3 4">
    <name type="scientific">Sagittula stellata (strain ATCC 700073 / DSM 11524 / E-37)</name>
    <dbReference type="NCBI Taxonomy" id="388399"/>
    <lineage>
        <taxon>Bacteria</taxon>
        <taxon>Pseudomonadati</taxon>
        <taxon>Pseudomonadota</taxon>
        <taxon>Alphaproteobacteria</taxon>
        <taxon>Rhodobacterales</taxon>
        <taxon>Roseobacteraceae</taxon>
        <taxon>Sagittula</taxon>
    </lineage>
</organism>
<keyword evidence="1" id="KW-0812">Transmembrane</keyword>
<dbReference type="EMBL" id="AAYA01000004">
    <property type="protein sequence ID" value="EBA08831.1"/>
    <property type="molecule type" value="Genomic_DNA"/>
</dbReference>
<dbReference type="PROSITE" id="PS50930">
    <property type="entry name" value="HTH_LYTTR"/>
    <property type="match status" value="1"/>
</dbReference>
<sequence length="285" mass="31793">MDQILRQTVAFFDPFGERYEISAAEYISLLQGSGTQIYLLCAYGLLVATDAPGVIGKMSLAATLGLWAIVVAIFLISHGLVIFGVAALQTKTGRFTTPGFIVVLLALTPTVLIGEWLADTASRGLVPFSLWPRVLFYFVIAEMFILIYMRYVRPVVSQPQMTEPQVTEVAEPPEDAEEDDSRRILIGAEPVPLARLRHIQAREHHVHVVLDRTTITQRARLSDIVAQTEPDDGIQPHRSWWVAARVARGLSRDGQKHVLQLDDGTFVPVARSRLTEVREWLAKRA</sequence>
<keyword evidence="1" id="KW-1133">Transmembrane helix</keyword>
<comment type="caution">
    <text evidence="3">The sequence shown here is derived from an EMBL/GenBank/DDBJ whole genome shotgun (WGS) entry which is preliminary data.</text>
</comment>
<feature type="domain" description="HTH LytTR-type" evidence="2">
    <location>
        <begin position="199"/>
        <end position="283"/>
    </location>
</feature>
<evidence type="ECO:0000313" key="3">
    <source>
        <dbReference type="EMBL" id="EBA08831.1"/>
    </source>
</evidence>
<evidence type="ECO:0000313" key="4">
    <source>
        <dbReference type="Proteomes" id="UP000005713"/>
    </source>
</evidence>
<name>A3K1N5_SAGS3</name>
<dbReference type="AlphaFoldDB" id="A3K1N5"/>
<dbReference type="RefSeq" id="WP_005857681.1">
    <property type="nucleotide sequence ID" value="NZ_AAYA01000004.1"/>
</dbReference>
<gene>
    <name evidence="3" type="ORF">SSE37_04275</name>
</gene>
<evidence type="ECO:0000259" key="2">
    <source>
        <dbReference type="PROSITE" id="PS50930"/>
    </source>
</evidence>
<feature type="transmembrane region" description="Helical" evidence="1">
    <location>
        <begin position="100"/>
        <end position="118"/>
    </location>
</feature>
<dbReference type="OrthoDB" id="7028951at2"/>
<protein>
    <recommendedName>
        <fullName evidence="2">HTH LytTR-type domain-containing protein</fullName>
    </recommendedName>
</protein>
<feature type="transmembrane region" description="Helical" evidence="1">
    <location>
        <begin position="37"/>
        <end position="55"/>
    </location>
</feature>
<dbReference type="SMART" id="SM00850">
    <property type="entry name" value="LytTR"/>
    <property type="match status" value="1"/>
</dbReference>
<accession>A3K1N5</accession>
<keyword evidence="1" id="KW-0472">Membrane</keyword>
<evidence type="ECO:0000256" key="1">
    <source>
        <dbReference type="SAM" id="Phobius"/>
    </source>
</evidence>
<dbReference type="Gene3D" id="2.40.50.1020">
    <property type="entry name" value="LytTr DNA-binding domain"/>
    <property type="match status" value="1"/>
</dbReference>
<reference evidence="3 4" key="1">
    <citation type="submission" date="2006-06" db="EMBL/GenBank/DDBJ databases">
        <authorList>
            <person name="Moran M.A."/>
            <person name="Ferriera S."/>
            <person name="Johnson J."/>
            <person name="Kravitz S."/>
            <person name="Beeson K."/>
            <person name="Sutton G."/>
            <person name="Rogers Y.-H."/>
            <person name="Friedman R."/>
            <person name="Frazier M."/>
            <person name="Venter J.C."/>
        </authorList>
    </citation>
    <scope>NUCLEOTIDE SEQUENCE [LARGE SCALE GENOMIC DNA]</scope>
    <source>
        <strain evidence="3 4">E-37</strain>
    </source>
</reference>
<keyword evidence="4" id="KW-1185">Reference proteome</keyword>
<dbReference type="eggNOG" id="COG3279">
    <property type="taxonomic scope" value="Bacteria"/>
</dbReference>